<evidence type="ECO:0000259" key="3">
    <source>
        <dbReference type="SMART" id="SM00306"/>
    </source>
</evidence>
<sequence length="2395" mass="253969">MTWDYHGLRAASDVLVTKGQFMSWRGGKRRTRLWVGSRWVTMLAVGAVLVASGTAWADVTSGHRRYAGAPDLPQSPSVGHVTSLPSHFVKPPNDAVKPYRATATHFPPATSTTVALTSGTKPSSSSSPISIRAVSPKTGHYAGPATATVKVSDPASARQAGVSGVLFTVTPHGTGHSAADVTLDYSAFAQAYGGNFGSRLELVQLPTCALTTPQKPECRVQTPLASKNTPNRKTLQARVNLTGASHTTTPGAPPHTTSVAQTSYSQGAPANVGTASSAGVVLAATTSASSSGDGGGPSGTYSATSLSPSGSWTGGGSSGAFTYSYPVTVPPTATQLTPTLSLGYNSAAVDGQTAATQSQGSWVGDGWATPQSFIEQSFTSCSDNPEGTASPVSTSDECYDGPVLTMSLNGSSMSLIWDSSKKVWKPEDDNGEVVTHLTDQSNGTGTYNTDYWTVTSRDGTTYEFGRNELPGWSSGKTTTNSVDSMPVYSAHSTDPCYNSAGFTSSVCTMAYRWNLDYVKDLNGAAMSYYYKQDTNYYGQDNGAKNSPYVRDSHLDHIDYGFTDGNAYGTIPDKVNFTTADRCVTGTCDPLNSTTKANWPDVPFDLVCASGATCASHSPAFFSTVMLTTIATQQWSASAAKYLPVDSWALNVTLPTTGDGNATTWLSSITRTGQDASGGGSTTPIALPPVTFASVDLQNRVDTATDGLPPLYRFRVSSVTTEAGSVIGVQYGQTTPCTAPVTISPAANTSSCYPVYWTPKDYTAQILDWFNKYEVDKVTQTDPTGGAPTMATSYKYTGAAWHFDDNELVKPKYRTYGQFRGYQDVKTFTGDNVNDKQTLNETTYYQGMSDDNNTTAVMLTDSQGGKHEDLDQLAGGILETTGYVGNGGSVDHSTITSYWVSDPTATRTRTGLPALTANSAQPVETWTRQALTDGGTTTWRTSETDTSYDATITDANFGQATAVYTHSVPVNAAYDRCTTTSYAPANTDKNLVGLAAQTETDTVACAGFSEGSTSSVPGSVNTLTAPASVSRPAQVVSASRTFYDDPTMAATWPQPSAPTFPQTSAPTLGTPSVVQIASGYTGGAFTWQTSKTQVLDSYGRPTDAYDAKGNKTTVAYTDSAGSTTGTAVKNPLNQTASTTLDPARGLTLTGTDPNTVLTTTQYDPLGRQTAVWLNSRATTSPANYTYSYLVSNSGVTAVTTNTMNDAAGYATSTTIYDALLRVRQTQTPTPKAGRMVTDTFYDTRGWKSATYNGWWDSATGPNTTIASAADLKDEVPNQDYFTYDGLGRVIIDQSEKDNVEITRTTTVYNGDRTTVIPPDGGVTKSTVTDPMGRTKELDEYTAAPTLHTPTDTFTGTWYTSGGTTQATTYGFDSHGNQNSTTAGGSTWTNTYNILGQITNKQDPDAGASSMLYDANGNLTQTTDARGKTTSYTYDALNRKLGVYDAPSSGQTTANETASWVYDNANNAIPNMRYPIGHATTQTAYNGGAAYVTQARGFNVFGESIGESITIPSSTEGAALGKTYTFSHAYSTNLGLPSTNTSAAAGGLPLETVNLGYQGPLDLPDRISGTNGYDNGTAYDAFGRVQQETLGAVTGNQAWITNTYDDHAGWLKDQLVTRSTATPKTVDEQAYDHDKAGNITRQVSTRLGSATTTETQCYQYDALDRLTQAWTATDSCTADPSTGSSGNVGDNLSPASAYWTKWTIDALGNRTKEIDHSTTGAADTSTDYAYDGNSANQPHTLTSTDSTGGTNGSTAYAYDADGNMTIRTTPGAGTQDITWNDQGRLTSITGGTKGDSHFVYDANGDLLLQKDPGTTTLYLPGEQLALNTATGQVDGTRYYPLPGGGTAVRIGNGAANTSTYSYEIPDQHGTNGLSLDATAQNPTWRQSTPYGAPRGTTTTWADNRGFLNAPTDTSTALTIIGARQYDTTTGRFISLDPLIDTTDPQSLSGYGYADNNPMTFSDPTGTKLACGGQFAESCPTVDNNKDGVPDTNQDTSEKGGTEDTCPSITNSQCPEYAGDSTTTSANTSQLPTVNIPPEWTQPNHGYGLLGLCWFGIDTAFGCVHGKAALNATLDVDLNLLKGLSGYDDFVSCSNGSWKGCSWSVIDGVGYLTAAGKLAGVVRDSRGVALVDALAGCSFSPETQVLMAHGQKKSIDKIKIGDKVEAADPKTGKHKGTRTVTAALINHDYGLIDVTIQSAGDKPATIHTTSNHPFWDDTTHTWTLAGQLKPGDLLNTDANLHARVITVRATPGAANRYNLTVAQLHTYYVLAGSTPVLVHNSSCQYWSLTEYKGQRIYQRDDLVNPDYYSPADKYGRSNLKRMQQGLAPMGPDDKPLNLHHMLQTQDGPIAEVTSSMHFGNYSQLHWKVGTNIPSGIDRDAFNAWKSQYWKNRAAGFGG</sequence>
<dbReference type="PANTHER" id="PTHR32305:SF17">
    <property type="entry name" value="TRNA NUCLEASE WAPA"/>
    <property type="match status" value="1"/>
</dbReference>
<feature type="region of interest" description="Disordered" evidence="1">
    <location>
        <begin position="244"/>
        <end position="270"/>
    </location>
</feature>
<dbReference type="Pfam" id="PF05593">
    <property type="entry name" value="RHS_repeat"/>
    <property type="match status" value="1"/>
</dbReference>
<dbReference type="Pfam" id="PF07591">
    <property type="entry name" value="PT-HINT"/>
    <property type="match status" value="1"/>
</dbReference>
<dbReference type="SUPFAM" id="SSF51294">
    <property type="entry name" value="Hedgehog/intein (Hint) domain"/>
    <property type="match status" value="1"/>
</dbReference>
<feature type="compositionally biased region" description="Low complexity" evidence="1">
    <location>
        <begin position="1738"/>
        <end position="1749"/>
    </location>
</feature>
<dbReference type="InterPro" id="IPR050708">
    <property type="entry name" value="T6SS_VgrG/RHS"/>
</dbReference>
<comment type="caution">
    <text evidence="4">The sequence shown here is derived from an EMBL/GenBank/DDBJ whole genome shotgun (WGS) entry which is preliminary data.</text>
</comment>
<feature type="region of interest" description="Disordered" evidence="1">
    <location>
        <begin position="1978"/>
        <end position="2034"/>
    </location>
</feature>
<dbReference type="InterPro" id="IPR031325">
    <property type="entry name" value="RHS_repeat"/>
</dbReference>
<feature type="region of interest" description="Disordered" evidence="1">
    <location>
        <begin position="286"/>
        <end position="311"/>
    </location>
</feature>
<feature type="domain" description="Hint" evidence="3">
    <location>
        <begin position="2133"/>
        <end position="2235"/>
    </location>
</feature>
<evidence type="ECO:0000313" key="5">
    <source>
        <dbReference type="Proteomes" id="UP000778578"/>
    </source>
</evidence>
<evidence type="ECO:0000256" key="1">
    <source>
        <dbReference type="SAM" id="MobiDB-lite"/>
    </source>
</evidence>
<proteinExistence type="predicted"/>
<dbReference type="NCBIfam" id="TIGR01443">
    <property type="entry name" value="intein_Cterm"/>
    <property type="match status" value="1"/>
</dbReference>
<feature type="compositionally biased region" description="Low complexity" evidence="1">
    <location>
        <begin position="299"/>
        <end position="311"/>
    </location>
</feature>
<dbReference type="CDD" id="cd00081">
    <property type="entry name" value="Hint"/>
    <property type="match status" value="1"/>
</dbReference>
<dbReference type="InterPro" id="IPR006530">
    <property type="entry name" value="YD"/>
</dbReference>
<evidence type="ECO:0000313" key="4">
    <source>
        <dbReference type="EMBL" id="MBY8881583.1"/>
    </source>
</evidence>
<dbReference type="Pfam" id="PF14411">
    <property type="entry name" value="LHH"/>
    <property type="match status" value="1"/>
</dbReference>
<feature type="compositionally biased region" description="Polar residues" evidence="1">
    <location>
        <begin position="1726"/>
        <end position="1737"/>
    </location>
</feature>
<feature type="compositionally biased region" description="Polar residues" evidence="1">
    <location>
        <begin position="259"/>
        <end position="268"/>
    </location>
</feature>
<protein>
    <recommendedName>
        <fullName evidence="3">Hint domain-containing protein</fullName>
    </recommendedName>
</protein>
<dbReference type="InterPro" id="IPR026834">
    <property type="entry name" value="LHH"/>
</dbReference>
<dbReference type="InterPro" id="IPR030934">
    <property type="entry name" value="Intein_C"/>
</dbReference>
<feature type="compositionally biased region" description="Polar residues" evidence="1">
    <location>
        <begin position="1128"/>
        <end position="1139"/>
    </location>
</feature>
<dbReference type="PANTHER" id="PTHR32305">
    <property type="match status" value="1"/>
</dbReference>
<keyword evidence="2" id="KW-1133">Transmembrane helix</keyword>
<gene>
    <name evidence="4" type="ORF">K7862_28670</name>
</gene>
<dbReference type="NCBIfam" id="TIGR03696">
    <property type="entry name" value="Rhs_assc_core"/>
    <property type="match status" value="1"/>
</dbReference>
<name>A0ABS7QF37_9ACTN</name>
<feature type="region of interest" description="Disordered" evidence="1">
    <location>
        <begin position="1128"/>
        <end position="1150"/>
    </location>
</feature>
<dbReference type="Proteomes" id="UP000778578">
    <property type="component" value="Unassembled WGS sequence"/>
</dbReference>
<evidence type="ECO:0000256" key="2">
    <source>
        <dbReference type="SAM" id="Phobius"/>
    </source>
</evidence>
<keyword evidence="2" id="KW-0812">Transmembrane</keyword>
<keyword evidence="2" id="KW-0472">Membrane</keyword>
<dbReference type="NCBIfam" id="TIGR01643">
    <property type="entry name" value="YD_repeat_2x"/>
    <property type="match status" value="1"/>
</dbReference>
<dbReference type="EMBL" id="JAINZZ010000051">
    <property type="protein sequence ID" value="MBY8881583.1"/>
    <property type="molecule type" value="Genomic_DNA"/>
</dbReference>
<feature type="compositionally biased region" description="Low complexity" evidence="1">
    <location>
        <begin position="244"/>
        <end position="258"/>
    </location>
</feature>
<dbReference type="SMART" id="SM00306">
    <property type="entry name" value="HintN"/>
    <property type="match status" value="1"/>
</dbReference>
<dbReference type="InterPro" id="IPR003587">
    <property type="entry name" value="Hint_dom_N"/>
</dbReference>
<reference evidence="4 5" key="1">
    <citation type="submission" date="2021-08" db="EMBL/GenBank/DDBJ databases">
        <title>WGS of actinomycetes from Thailand.</title>
        <authorList>
            <person name="Thawai C."/>
        </authorList>
    </citation>
    <scope>NUCLEOTIDE SEQUENCE [LARGE SCALE GENOMIC DNA]</scope>
    <source>
        <strain evidence="4 5">PLK6-54</strain>
    </source>
</reference>
<accession>A0ABS7QF37</accession>
<dbReference type="RefSeq" id="WP_222967559.1">
    <property type="nucleotide sequence ID" value="NZ_JAINZZ010000051.1"/>
</dbReference>
<dbReference type="Gene3D" id="2.180.10.10">
    <property type="entry name" value="RHS repeat-associated core"/>
    <property type="match status" value="2"/>
</dbReference>
<dbReference type="Gene3D" id="2.170.16.10">
    <property type="entry name" value="Hedgehog/Intein (Hint) domain"/>
    <property type="match status" value="1"/>
</dbReference>
<dbReference type="InterPro" id="IPR022385">
    <property type="entry name" value="Rhs_assc_core"/>
</dbReference>
<dbReference type="InterPro" id="IPR036844">
    <property type="entry name" value="Hint_dom_sf"/>
</dbReference>
<feature type="compositionally biased region" description="Polar residues" evidence="1">
    <location>
        <begin position="2002"/>
        <end position="2030"/>
    </location>
</feature>
<organism evidence="4 5">
    <name type="scientific">Actinacidiphila acidipaludis</name>
    <dbReference type="NCBI Taxonomy" id="2873382"/>
    <lineage>
        <taxon>Bacteria</taxon>
        <taxon>Bacillati</taxon>
        <taxon>Actinomycetota</taxon>
        <taxon>Actinomycetes</taxon>
        <taxon>Kitasatosporales</taxon>
        <taxon>Streptomycetaceae</taxon>
        <taxon>Actinacidiphila</taxon>
    </lineage>
</organism>
<keyword evidence="5" id="KW-1185">Reference proteome</keyword>
<feature type="transmembrane region" description="Helical" evidence="2">
    <location>
        <begin position="39"/>
        <end position="57"/>
    </location>
</feature>
<feature type="region of interest" description="Disordered" evidence="1">
    <location>
        <begin position="1726"/>
        <end position="1749"/>
    </location>
</feature>